<evidence type="ECO:0000256" key="1">
    <source>
        <dbReference type="ARBA" id="ARBA00001933"/>
    </source>
</evidence>
<dbReference type="PROSITE" id="PS00105">
    <property type="entry name" value="AA_TRANSFER_CLASS_1"/>
    <property type="match status" value="1"/>
</dbReference>
<dbReference type="Pfam" id="PF00155">
    <property type="entry name" value="Aminotran_1_2"/>
    <property type="match status" value="1"/>
</dbReference>
<evidence type="ECO:0000256" key="5">
    <source>
        <dbReference type="ARBA" id="ARBA00022898"/>
    </source>
</evidence>
<dbReference type="CDD" id="cd00609">
    <property type="entry name" value="AAT_like"/>
    <property type="match status" value="1"/>
</dbReference>
<keyword evidence="3 6" id="KW-0032">Aminotransferase</keyword>
<evidence type="ECO:0000313" key="8">
    <source>
        <dbReference type="EMBL" id="TWE12487.1"/>
    </source>
</evidence>
<feature type="domain" description="Aminotransferase class I/classII large" evidence="7">
    <location>
        <begin position="30"/>
        <end position="380"/>
    </location>
</feature>
<comment type="similarity">
    <text evidence="2 6">Belongs to the class-I pyridoxal-phosphate-dependent aminotransferase family.</text>
</comment>
<gene>
    <name evidence="8" type="ORF">BKA23_1299</name>
</gene>
<keyword evidence="9" id="KW-1185">Reference proteome</keyword>
<dbReference type="InterPro" id="IPR015421">
    <property type="entry name" value="PyrdxlP-dep_Trfase_major"/>
</dbReference>
<dbReference type="SUPFAM" id="SSF53383">
    <property type="entry name" value="PLP-dependent transferases"/>
    <property type="match status" value="1"/>
</dbReference>
<dbReference type="EMBL" id="VIVQ01000001">
    <property type="protein sequence ID" value="TWE12487.1"/>
    <property type="molecule type" value="Genomic_DNA"/>
</dbReference>
<dbReference type="InterPro" id="IPR004838">
    <property type="entry name" value="NHTrfase_class1_PyrdxlP-BS"/>
</dbReference>
<evidence type="ECO:0000256" key="2">
    <source>
        <dbReference type="ARBA" id="ARBA00007441"/>
    </source>
</evidence>
<dbReference type="EC" id="2.6.1.-" evidence="6"/>
<dbReference type="GO" id="GO:0030170">
    <property type="term" value="F:pyridoxal phosphate binding"/>
    <property type="evidence" value="ECO:0007669"/>
    <property type="project" value="InterPro"/>
</dbReference>
<proteinExistence type="inferred from homology"/>
<evidence type="ECO:0000256" key="6">
    <source>
        <dbReference type="RuleBase" id="RU000481"/>
    </source>
</evidence>
<dbReference type="Proteomes" id="UP000318297">
    <property type="component" value="Unassembled WGS sequence"/>
</dbReference>
<evidence type="ECO:0000259" key="7">
    <source>
        <dbReference type="Pfam" id="PF00155"/>
    </source>
</evidence>
<dbReference type="InterPro" id="IPR015424">
    <property type="entry name" value="PyrdxlP-dep_Trfase"/>
</dbReference>
<organism evidence="8 9">
    <name type="scientific">Rudaeicoccus suwonensis</name>
    <dbReference type="NCBI Taxonomy" id="657409"/>
    <lineage>
        <taxon>Bacteria</taxon>
        <taxon>Bacillati</taxon>
        <taxon>Actinomycetota</taxon>
        <taxon>Actinomycetes</taxon>
        <taxon>Micrococcales</taxon>
        <taxon>Dermacoccaceae</taxon>
        <taxon>Rudaeicoccus</taxon>
    </lineage>
</organism>
<keyword evidence="5" id="KW-0663">Pyridoxal phosphate</keyword>
<dbReference type="PANTHER" id="PTHR46383:SF2">
    <property type="entry name" value="AMINOTRANSFERASE"/>
    <property type="match status" value="1"/>
</dbReference>
<name>A0A561EA78_9MICO</name>
<dbReference type="GO" id="GO:0008483">
    <property type="term" value="F:transaminase activity"/>
    <property type="evidence" value="ECO:0007669"/>
    <property type="project" value="UniProtKB-KW"/>
</dbReference>
<dbReference type="InterPro" id="IPR050596">
    <property type="entry name" value="AspAT/PAT-like"/>
</dbReference>
<comment type="caution">
    <text evidence="8">The sequence shown here is derived from an EMBL/GenBank/DDBJ whole genome shotgun (WGS) entry which is preliminary data.</text>
</comment>
<keyword evidence="4 6" id="KW-0808">Transferase</keyword>
<dbReference type="RefSeq" id="WP_145226536.1">
    <property type="nucleotide sequence ID" value="NZ_VIVQ01000001.1"/>
</dbReference>
<dbReference type="GO" id="GO:0006520">
    <property type="term" value="P:amino acid metabolic process"/>
    <property type="evidence" value="ECO:0007669"/>
    <property type="project" value="InterPro"/>
</dbReference>
<evidence type="ECO:0000256" key="3">
    <source>
        <dbReference type="ARBA" id="ARBA00022576"/>
    </source>
</evidence>
<evidence type="ECO:0000256" key="4">
    <source>
        <dbReference type="ARBA" id="ARBA00022679"/>
    </source>
</evidence>
<protein>
    <recommendedName>
        <fullName evidence="6">Aminotransferase</fullName>
        <ecNumber evidence="6">2.6.1.-</ecNumber>
    </recommendedName>
</protein>
<sequence>MTPSARSVVPPFHVMEVLRAAAVRQRSHGDMILLCVGQPSTPAPRPVLDAVHEAVDAEQLGYTEGNGIPALRETIARHYEATYSVTIDPDEVVVSSGSSGGFSTLLLTAFDAGDRIVMARPGYPAYRNTLHALGLDVVEIQCGERTRFQPTVGQLEELVASDGPVAGLIIASPANPTGTIIDPDELAALADWCRQHNVLLISDEIYHGISYGRPTHTAWEFSRDAVVLGSLSKFWSMTGWRVGWNLLPEHLRRPFDVLQTNLSICAPAVSQHGAVAAFSPEATAQLQRHVERYAVNRQVLLDRLPALGITSFAPPDGAFYAYCDISHLTSDSVAWCADLLEATGVALAPGIDFDPVDGGRFVRLSFCGDTAALHEGLDRIQAYV</sequence>
<accession>A0A561EA78</accession>
<dbReference type="PRINTS" id="PR00753">
    <property type="entry name" value="ACCSYNTHASE"/>
</dbReference>
<dbReference type="PANTHER" id="PTHR46383">
    <property type="entry name" value="ASPARTATE AMINOTRANSFERASE"/>
    <property type="match status" value="1"/>
</dbReference>
<dbReference type="AlphaFoldDB" id="A0A561EA78"/>
<comment type="cofactor">
    <cofactor evidence="1 6">
        <name>pyridoxal 5'-phosphate</name>
        <dbReference type="ChEBI" id="CHEBI:597326"/>
    </cofactor>
</comment>
<dbReference type="Gene3D" id="3.40.640.10">
    <property type="entry name" value="Type I PLP-dependent aspartate aminotransferase-like (Major domain)"/>
    <property type="match status" value="1"/>
</dbReference>
<dbReference type="InterPro" id="IPR004839">
    <property type="entry name" value="Aminotransferase_I/II_large"/>
</dbReference>
<dbReference type="OrthoDB" id="4436468at2"/>
<reference evidence="8 9" key="1">
    <citation type="submission" date="2019-06" db="EMBL/GenBank/DDBJ databases">
        <title>Sequencing the genomes of 1000 actinobacteria strains.</title>
        <authorList>
            <person name="Klenk H.-P."/>
        </authorList>
    </citation>
    <scope>NUCLEOTIDE SEQUENCE [LARGE SCALE GENOMIC DNA]</scope>
    <source>
        <strain evidence="8 9">DSM 19560</strain>
    </source>
</reference>
<evidence type="ECO:0000313" key="9">
    <source>
        <dbReference type="Proteomes" id="UP000318297"/>
    </source>
</evidence>